<sequence length="421" mass="47529">MSRVQQFATKISELLNSEHSAEEGSPAIRQFLEHKLKASASTESEQHELLIGIVDACLSPQVTTANARVTLMELVELAMDEKSKLTAETKQTAFQYILSKIQQRLSEFEDVIFRTRICLSKVYESEEEWTKAAAELQSLPFDQAQRSYDPDFRFTQYVATMRLYLEAEDPTMAMAALQRATPLQTLVTDKLQIMLFRLSQARIFDSEHKYIEAANLYQTVAQSDDLAFDQKSMCMSAAINCAVLSAAGPQPELPTFTVLESMHLKRLIKPKDLEHFEQGLQPHQKAVLGDGKTTILSRAVREHNMFVLSFENLGRSLGVDADKAEEMCARMIAEGRMKGRIDQVDGVIMFEGAREVKEVASAISIKQRSEEQEQPAPMYLREMVAAKWDKRIVGLCQTMEEAVDLLIEKQPTCARALFSQL</sequence>
<dbReference type="SUPFAM" id="SSF46785">
    <property type="entry name" value="Winged helix' DNA-binding domain"/>
    <property type="match status" value="1"/>
</dbReference>
<organism evidence="10 11">
    <name type="scientific">Linderina pennispora</name>
    <dbReference type="NCBI Taxonomy" id="61395"/>
    <lineage>
        <taxon>Eukaryota</taxon>
        <taxon>Fungi</taxon>
        <taxon>Fungi incertae sedis</taxon>
        <taxon>Zoopagomycota</taxon>
        <taxon>Kickxellomycotina</taxon>
        <taxon>Kickxellomycetes</taxon>
        <taxon>Kickxellales</taxon>
        <taxon>Kickxellaceae</taxon>
        <taxon>Linderina</taxon>
    </lineage>
</organism>
<keyword evidence="5" id="KW-0963">Cytoplasm</keyword>
<keyword evidence="7" id="KW-0539">Nucleus</keyword>
<feature type="domain" description="PCI" evidence="8">
    <location>
        <begin position="296"/>
        <end position="351"/>
    </location>
</feature>
<protein>
    <recommendedName>
        <fullName evidence="4">COP9 signalosome complex subunit 4</fullName>
    </recommendedName>
</protein>
<evidence type="ECO:0000256" key="3">
    <source>
        <dbReference type="ARBA" id="ARBA00010417"/>
    </source>
</evidence>
<dbReference type="Proteomes" id="UP000193922">
    <property type="component" value="Unassembled WGS sequence"/>
</dbReference>
<comment type="similarity">
    <text evidence="3">Belongs to the CSN4 family.</text>
</comment>
<feature type="domain" description="PSMD12/CSN4-like N-terminal" evidence="9">
    <location>
        <begin position="40"/>
        <end position="224"/>
    </location>
</feature>
<evidence type="ECO:0000259" key="9">
    <source>
        <dbReference type="Pfam" id="PF22241"/>
    </source>
</evidence>
<dbReference type="InterPro" id="IPR054559">
    <property type="entry name" value="PSMD12-CSN4-like_N"/>
</dbReference>
<dbReference type="InterPro" id="IPR040134">
    <property type="entry name" value="PSMD12/CSN4"/>
</dbReference>
<evidence type="ECO:0000313" key="11">
    <source>
        <dbReference type="Proteomes" id="UP000193922"/>
    </source>
</evidence>
<dbReference type="RefSeq" id="XP_040747071.1">
    <property type="nucleotide sequence ID" value="XM_040886012.1"/>
</dbReference>
<dbReference type="PANTHER" id="PTHR10855:SF2">
    <property type="entry name" value="COP9 SIGNALOSOME COMPLEX SUBUNIT 4"/>
    <property type="match status" value="1"/>
</dbReference>
<dbReference type="InterPro" id="IPR036388">
    <property type="entry name" value="WH-like_DNA-bd_sf"/>
</dbReference>
<evidence type="ECO:0000256" key="7">
    <source>
        <dbReference type="ARBA" id="ARBA00023242"/>
    </source>
</evidence>
<gene>
    <name evidence="10" type="ORF">DL89DRAFT_263879</name>
</gene>
<dbReference type="Pfam" id="PF22241">
    <property type="entry name" value="PSMD12-CSN4_N"/>
    <property type="match status" value="1"/>
</dbReference>
<dbReference type="AlphaFoldDB" id="A0A1Y1WJV4"/>
<dbReference type="Gene3D" id="1.10.10.10">
    <property type="entry name" value="Winged helix-like DNA-binding domain superfamily/Winged helix DNA-binding domain"/>
    <property type="match status" value="1"/>
</dbReference>
<comment type="caution">
    <text evidence="10">The sequence shown here is derived from an EMBL/GenBank/DDBJ whole genome shotgun (WGS) entry which is preliminary data.</text>
</comment>
<evidence type="ECO:0000256" key="4">
    <source>
        <dbReference type="ARBA" id="ARBA00014881"/>
    </source>
</evidence>
<reference evidence="10 11" key="1">
    <citation type="submission" date="2016-07" db="EMBL/GenBank/DDBJ databases">
        <title>Pervasive Adenine N6-methylation of Active Genes in Fungi.</title>
        <authorList>
            <consortium name="DOE Joint Genome Institute"/>
            <person name="Mondo S.J."/>
            <person name="Dannebaum R.O."/>
            <person name="Kuo R.C."/>
            <person name="Labutti K."/>
            <person name="Haridas S."/>
            <person name="Kuo A."/>
            <person name="Salamov A."/>
            <person name="Ahrendt S.R."/>
            <person name="Lipzen A."/>
            <person name="Sullivan W."/>
            <person name="Andreopoulos W.B."/>
            <person name="Clum A."/>
            <person name="Lindquist E."/>
            <person name="Daum C."/>
            <person name="Ramamoorthy G.K."/>
            <person name="Gryganskyi A."/>
            <person name="Culley D."/>
            <person name="Magnuson J.K."/>
            <person name="James T.Y."/>
            <person name="O'Malley M.A."/>
            <person name="Stajich J.E."/>
            <person name="Spatafora J.W."/>
            <person name="Visel A."/>
            <person name="Grigoriev I.V."/>
        </authorList>
    </citation>
    <scope>NUCLEOTIDE SEQUENCE [LARGE SCALE GENOMIC DNA]</scope>
    <source>
        <strain evidence="10 11">ATCC 12442</strain>
    </source>
</reference>
<evidence type="ECO:0000259" key="8">
    <source>
        <dbReference type="Pfam" id="PF01399"/>
    </source>
</evidence>
<dbReference type="GO" id="GO:0008180">
    <property type="term" value="C:COP9 signalosome"/>
    <property type="evidence" value="ECO:0007669"/>
    <property type="project" value="UniProtKB-KW"/>
</dbReference>
<dbReference type="Pfam" id="PF01399">
    <property type="entry name" value="PCI"/>
    <property type="match status" value="1"/>
</dbReference>
<evidence type="ECO:0000256" key="6">
    <source>
        <dbReference type="ARBA" id="ARBA00022790"/>
    </source>
</evidence>
<dbReference type="InterPro" id="IPR000717">
    <property type="entry name" value="PCI_dom"/>
</dbReference>
<dbReference type="GeneID" id="63802660"/>
<accession>A0A1Y1WJV4</accession>
<dbReference type="STRING" id="61395.A0A1Y1WJV4"/>
<evidence type="ECO:0000256" key="2">
    <source>
        <dbReference type="ARBA" id="ARBA00004496"/>
    </source>
</evidence>
<proteinExistence type="inferred from homology"/>
<dbReference type="PANTHER" id="PTHR10855">
    <property type="entry name" value="26S PROTEASOME NON-ATPASE REGULATORY SUBUNIT 12/COP9 SIGNALOSOME COMPLEX SUBUNIT 4"/>
    <property type="match status" value="1"/>
</dbReference>
<keyword evidence="11" id="KW-1185">Reference proteome</keyword>
<comment type="subcellular location">
    <subcellularLocation>
        <location evidence="2">Cytoplasm</location>
    </subcellularLocation>
    <subcellularLocation>
        <location evidence="1">Nucleus</location>
    </subcellularLocation>
</comment>
<dbReference type="GO" id="GO:0005829">
    <property type="term" value="C:cytosol"/>
    <property type="evidence" value="ECO:0007669"/>
    <property type="project" value="TreeGrafter"/>
</dbReference>
<evidence type="ECO:0000313" key="10">
    <source>
        <dbReference type="EMBL" id="ORX73860.1"/>
    </source>
</evidence>
<evidence type="ECO:0000256" key="1">
    <source>
        <dbReference type="ARBA" id="ARBA00004123"/>
    </source>
</evidence>
<dbReference type="OrthoDB" id="295656at2759"/>
<name>A0A1Y1WJV4_9FUNG</name>
<evidence type="ECO:0000256" key="5">
    <source>
        <dbReference type="ARBA" id="ARBA00022490"/>
    </source>
</evidence>
<dbReference type="EMBL" id="MCFD01000001">
    <property type="protein sequence ID" value="ORX73860.1"/>
    <property type="molecule type" value="Genomic_DNA"/>
</dbReference>
<keyword evidence="6" id="KW-0736">Signalosome</keyword>
<dbReference type="InterPro" id="IPR036390">
    <property type="entry name" value="WH_DNA-bd_sf"/>
</dbReference>